<evidence type="ECO:0000313" key="3">
    <source>
        <dbReference type="EMBL" id="KAA9131407.1"/>
    </source>
</evidence>
<dbReference type="SUPFAM" id="SSF56801">
    <property type="entry name" value="Acetyl-CoA synthetase-like"/>
    <property type="match status" value="1"/>
</dbReference>
<dbReference type="GO" id="GO:0016874">
    <property type="term" value="F:ligase activity"/>
    <property type="evidence" value="ECO:0007669"/>
    <property type="project" value="UniProtKB-KW"/>
</dbReference>
<dbReference type="RefSeq" id="WP_150864057.1">
    <property type="nucleotide sequence ID" value="NZ_VYXP01000005.1"/>
</dbReference>
<dbReference type="InterPro" id="IPR045851">
    <property type="entry name" value="AMP-bd_C_sf"/>
</dbReference>
<dbReference type="Proteomes" id="UP000325372">
    <property type="component" value="Unassembled WGS sequence"/>
</dbReference>
<dbReference type="PANTHER" id="PTHR43767">
    <property type="entry name" value="LONG-CHAIN-FATTY-ACID--COA LIGASE"/>
    <property type="match status" value="1"/>
</dbReference>
<proteinExistence type="predicted"/>
<dbReference type="InterPro" id="IPR042099">
    <property type="entry name" value="ANL_N_sf"/>
</dbReference>
<reference evidence="3 4" key="1">
    <citation type="submission" date="2019-09" db="EMBL/GenBank/DDBJ databases">
        <title>Wenzhouxiangella sp. Genome sequencing and assembly.</title>
        <authorList>
            <person name="Zhang R."/>
        </authorList>
    </citation>
    <scope>NUCLEOTIDE SEQUENCE [LARGE SCALE GENOMIC DNA]</scope>
    <source>
        <strain evidence="3 4">W260</strain>
    </source>
</reference>
<gene>
    <name evidence="3" type="ORF">F3N42_08790</name>
</gene>
<name>A0A5N0TBE8_9GAMM</name>
<keyword evidence="4" id="KW-1185">Reference proteome</keyword>
<dbReference type="AlphaFoldDB" id="A0A5N0TBE8"/>
<protein>
    <submittedName>
        <fullName evidence="3">Acyl-CoA synthetase</fullName>
    </submittedName>
</protein>
<organism evidence="3 4">
    <name type="scientific">Marinihelvus fidelis</name>
    <dbReference type="NCBI Taxonomy" id="2613842"/>
    <lineage>
        <taxon>Bacteria</taxon>
        <taxon>Pseudomonadati</taxon>
        <taxon>Pseudomonadota</taxon>
        <taxon>Gammaproteobacteria</taxon>
        <taxon>Chromatiales</taxon>
        <taxon>Wenzhouxiangellaceae</taxon>
        <taxon>Marinihelvus</taxon>
    </lineage>
</organism>
<dbReference type="Gene3D" id="3.30.300.30">
    <property type="match status" value="1"/>
</dbReference>
<comment type="caution">
    <text evidence="3">The sequence shown here is derived from an EMBL/GenBank/DDBJ whole genome shotgun (WGS) entry which is preliminary data.</text>
</comment>
<accession>A0A5N0TBE8</accession>
<evidence type="ECO:0000313" key="4">
    <source>
        <dbReference type="Proteomes" id="UP000325372"/>
    </source>
</evidence>
<evidence type="ECO:0000256" key="1">
    <source>
        <dbReference type="ARBA" id="ARBA00022598"/>
    </source>
</evidence>
<evidence type="ECO:0000259" key="2">
    <source>
        <dbReference type="Pfam" id="PF00501"/>
    </source>
</evidence>
<dbReference type="PANTHER" id="PTHR43767:SF8">
    <property type="entry name" value="LONG-CHAIN-FATTY-ACID--COA LIGASE"/>
    <property type="match status" value="1"/>
</dbReference>
<dbReference type="Pfam" id="PF00501">
    <property type="entry name" value="AMP-binding"/>
    <property type="match status" value="1"/>
</dbReference>
<dbReference type="InterPro" id="IPR000873">
    <property type="entry name" value="AMP-dep_synth/lig_dom"/>
</dbReference>
<feature type="domain" description="AMP-dependent synthetase/ligase" evidence="2">
    <location>
        <begin position="113"/>
        <end position="298"/>
    </location>
</feature>
<dbReference type="Gene3D" id="3.40.50.12780">
    <property type="entry name" value="N-terminal domain of ligase-like"/>
    <property type="match status" value="1"/>
</dbReference>
<dbReference type="EMBL" id="VYXP01000005">
    <property type="protein sequence ID" value="KAA9131407.1"/>
    <property type="molecule type" value="Genomic_DNA"/>
</dbReference>
<keyword evidence="1" id="KW-0436">Ligase</keyword>
<sequence>MAERSTLPLLDRPLDGVFAVRDGEPVTVARFLGDVHALAERIPQRGAVINLARDRYRFQVAFAAALCRGLCTLLPPNDTVGAQLSVSEGHDSPTLLHDGAELAAGMPAYDLRQDLGTKVSTKVPQIEADTVVSRSFTSGSTGAGSEVVRRWRTHFHGVELNATTYLAGLAETSGMVATVPAQHMYGMEVTVMAPLRLPVVIASSRPLYPADVATALAQVPTPRVMVSTPLHLKAMLGSQARFPAIQRVISATAPLDAALASQLEERFGAQLIDVYGCSETGCLATRRVAVEPRWRAIPGFRFHTRNGETRVSADHLPGPVIVQDQLRMDDDGHLHFEGRSADLVNVAGKRGSLAALTALLKQAPGVEDGVIFLPRTRAGGRLAGAYSGEAAPATVHAYLAGHVDAALLPRPLLRVGALPYNDTGKLPLGALEQLLERRET</sequence>
<dbReference type="InterPro" id="IPR050237">
    <property type="entry name" value="ATP-dep_AMP-bd_enzyme"/>
</dbReference>